<dbReference type="SUPFAM" id="SSF46579">
    <property type="entry name" value="Prefoldin"/>
    <property type="match status" value="1"/>
</dbReference>
<feature type="coiled-coil region" evidence="3">
    <location>
        <begin position="19"/>
        <end position="46"/>
    </location>
</feature>
<protein>
    <submittedName>
        <fullName evidence="4">Prefoldin subunit 2</fullName>
    </submittedName>
</protein>
<dbReference type="EMBL" id="AZIL01000038">
    <property type="protein sequence ID" value="EWM30345.1"/>
    <property type="molecule type" value="Genomic_DNA"/>
</dbReference>
<accession>W7TSZ4</accession>
<evidence type="ECO:0000256" key="2">
    <source>
        <dbReference type="ARBA" id="ARBA00023186"/>
    </source>
</evidence>
<comment type="similarity">
    <text evidence="1">Belongs to the prefoldin subunit beta family.</text>
</comment>
<dbReference type="Gene3D" id="1.10.287.370">
    <property type="match status" value="1"/>
</dbReference>
<dbReference type="InterPro" id="IPR002777">
    <property type="entry name" value="PFD_beta-like"/>
</dbReference>
<dbReference type="PANTHER" id="PTHR13303">
    <property type="entry name" value="PREFOLDIN SUBUNIT 2"/>
    <property type="match status" value="1"/>
</dbReference>
<dbReference type="GO" id="GO:0051082">
    <property type="term" value="F:unfolded protein binding"/>
    <property type="evidence" value="ECO:0007669"/>
    <property type="project" value="InterPro"/>
</dbReference>
<reference evidence="4 5" key="1">
    <citation type="journal article" date="2014" name="Mol. Plant">
        <title>Chromosome Scale Genome Assembly and Transcriptome Profiling of Nannochloropsis gaditana in Nitrogen Depletion.</title>
        <authorList>
            <person name="Corteggiani Carpinelli E."/>
            <person name="Telatin A."/>
            <person name="Vitulo N."/>
            <person name="Forcato C."/>
            <person name="D'Angelo M."/>
            <person name="Schiavon R."/>
            <person name="Vezzi A."/>
            <person name="Giacometti G.M."/>
            <person name="Morosinotto T."/>
            <person name="Valle G."/>
        </authorList>
    </citation>
    <scope>NUCLEOTIDE SEQUENCE [LARGE SCALE GENOMIC DNA]</scope>
    <source>
        <strain evidence="4 5">B-31</strain>
    </source>
</reference>
<dbReference type="FunFam" id="1.10.287.370:FF:000002">
    <property type="entry name" value="Prefoldin subunit 2"/>
    <property type="match status" value="1"/>
</dbReference>
<gene>
    <name evidence="4" type="ORF">Naga_100003g131</name>
</gene>
<evidence type="ECO:0000256" key="1">
    <source>
        <dbReference type="ARBA" id="ARBA00008045"/>
    </source>
</evidence>
<dbReference type="InterPro" id="IPR009053">
    <property type="entry name" value="Prefoldin"/>
</dbReference>
<dbReference type="CDD" id="cd23163">
    <property type="entry name" value="Prefoldin_2"/>
    <property type="match status" value="1"/>
</dbReference>
<comment type="caution">
    <text evidence="4">The sequence shown here is derived from an EMBL/GenBank/DDBJ whole genome shotgun (WGS) entry which is preliminary data.</text>
</comment>
<dbReference type="Pfam" id="PF01920">
    <property type="entry name" value="Prefoldin_2"/>
    <property type="match status" value="1"/>
</dbReference>
<keyword evidence="2" id="KW-0143">Chaperone</keyword>
<dbReference type="Proteomes" id="UP000019335">
    <property type="component" value="Chromosome 1"/>
</dbReference>
<name>W7TSZ4_9STRA</name>
<keyword evidence="5" id="KW-1185">Reference proteome</keyword>
<evidence type="ECO:0000313" key="4">
    <source>
        <dbReference type="EMBL" id="EWM30345.1"/>
    </source>
</evidence>
<sequence length="146" mass="16103">MNFNGDAEATDPSSIIQTFQNLQGECQQMTTKLQELEMELSEHELVIQQLTPLEPSRKAYRLLGGVLMERTVGEVLPVLSEFASKLRTYIPQLDVALAKKQKQTREWRDKYNIRAQSAKEIEALQQKSAAGAPGGATDLSAGGVLA</sequence>
<dbReference type="GO" id="GO:0006457">
    <property type="term" value="P:protein folding"/>
    <property type="evidence" value="ECO:0007669"/>
    <property type="project" value="InterPro"/>
</dbReference>
<dbReference type="OrthoDB" id="29646at2759"/>
<keyword evidence="3" id="KW-0175">Coiled coil</keyword>
<organism evidence="4 5">
    <name type="scientific">Nannochloropsis gaditana</name>
    <dbReference type="NCBI Taxonomy" id="72520"/>
    <lineage>
        <taxon>Eukaryota</taxon>
        <taxon>Sar</taxon>
        <taxon>Stramenopiles</taxon>
        <taxon>Ochrophyta</taxon>
        <taxon>Eustigmatophyceae</taxon>
        <taxon>Eustigmatales</taxon>
        <taxon>Monodopsidaceae</taxon>
        <taxon>Nannochloropsis</taxon>
    </lineage>
</organism>
<dbReference type="InterPro" id="IPR027235">
    <property type="entry name" value="PFD2"/>
</dbReference>
<dbReference type="AlphaFoldDB" id="W7TSZ4"/>
<evidence type="ECO:0000313" key="5">
    <source>
        <dbReference type="Proteomes" id="UP000019335"/>
    </source>
</evidence>
<dbReference type="GO" id="GO:0016272">
    <property type="term" value="C:prefoldin complex"/>
    <property type="evidence" value="ECO:0007669"/>
    <property type="project" value="InterPro"/>
</dbReference>
<evidence type="ECO:0000256" key="3">
    <source>
        <dbReference type="SAM" id="Coils"/>
    </source>
</evidence>
<proteinExistence type="inferred from homology"/>